<keyword evidence="3 5" id="KW-0347">Helicase</keyword>
<dbReference type="Proteomes" id="UP000655208">
    <property type="component" value="Unassembled WGS sequence"/>
</dbReference>
<dbReference type="GO" id="GO:0005524">
    <property type="term" value="F:ATP binding"/>
    <property type="evidence" value="ECO:0007669"/>
    <property type="project" value="UniProtKB-UniRule"/>
</dbReference>
<dbReference type="SUPFAM" id="SSF52540">
    <property type="entry name" value="P-loop containing nucleoside triphosphate hydrolases"/>
    <property type="match status" value="1"/>
</dbReference>
<dbReference type="PROSITE" id="PS51198">
    <property type="entry name" value="UVRD_HELICASE_ATP_BIND"/>
    <property type="match status" value="1"/>
</dbReference>
<keyword evidence="4 5" id="KW-0067">ATP-binding</keyword>
<evidence type="ECO:0000313" key="7">
    <source>
        <dbReference type="EMBL" id="GGL92749.1"/>
    </source>
</evidence>
<evidence type="ECO:0000313" key="8">
    <source>
        <dbReference type="Proteomes" id="UP000655208"/>
    </source>
</evidence>
<organism evidence="7 8">
    <name type="scientific">Nakamurella endophytica</name>
    <dbReference type="NCBI Taxonomy" id="1748367"/>
    <lineage>
        <taxon>Bacteria</taxon>
        <taxon>Bacillati</taxon>
        <taxon>Actinomycetota</taxon>
        <taxon>Actinomycetes</taxon>
        <taxon>Nakamurellales</taxon>
        <taxon>Nakamurellaceae</taxon>
        <taxon>Nakamurella</taxon>
    </lineage>
</organism>
<evidence type="ECO:0000256" key="1">
    <source>
        <dbReference type="ARBA" id="ARBA00022741"/>
    </source>
</evidence>
<reference evidence="7" key="2">
    <citation type="submission" date="2020-09" db="EMBL/GenBank/DDBJ databases">
        <authorList>
            <person name="Sun Q."/>
            <person name="Zhou Y."/>
        </authorList>
    </citation>
    <scope>NUCLEOTIDE SEQUENCE</scope>
    <source>
        <strain evidence="7">CGMCC 4.7308</strain>
    </source>
</reference>
<dbReference type="GO" id="GO:0016787">
    <property type="term" value="F:hydrolase activity"/>
    <property type="evidence" value="ECO:0007669"/>
    <property type="project" value="UniProtKB-UniRule"/>
</dbReference>
<dbReference type="EMBL" id="BMNA01000002">
    <property type="protein sequence ID" value="GGL92749.1"/>
    <property type="molecule type" value="Genomic_DNA"/>
</dbReference>
<dbReference type="PANTHER" id="PTHR11070">
    <property type="entry name" value="UVRD / RECB / PCRA DNA HELICASE FAMILY MEMBER"/>
    <property type="match status" value="1"/>
</dbReference>
<dbReference type="GO" id="GO:0000725">
    <property type="term" value="P:recombinational repair"/>
    <property type="evidence" value="ECO:0007669"/>
    <property type="project" value="TreeGrafter"/>
</dbReference>
<dbReference type="Gene3D" id="3.40.50.300">
    <property type="entry name" value="P-loop containing nucleotide triphosphate hydrolases"/>
    <property type="match status" value="2"/>
</dbReference>
<dbReference type="AlphaFoldDB" id="A0A917SR31"/>
<keyword evidence="8" id="KW-1185">Reference proteome</keyword>
<protein>
    <submittedName>
        <fullName evidence="7">DNA helicase</fullName>
    </submittedName>
</protein>
<feature type="binding site" evidence="5">
    <location>
        <begin position="214"/>
        <end position="221"/>
    </location>
    <ligand>
        <name>ATP</name>
        <dbReference type="ChEBI" id="CHEBI:30616"/>
    </ligand>
</feature>
<dbReference type="GO" id="GO:0003677">
    <property type="term" value="F:DNA binding"/>
    <property type="evidence" value="ECO:0007669"/>
    <property type="project" value="InterPro"/>
</dbReference>
<reference evidence="7" key="1">
    <citation type="journal article" date="2014" name="Int. J. Syst. Evol. Microbiol.">
        <title>Complete genome sequence of Corynebacterium casei LMG S-19264T (=DSM 44701T), isolated from a smear-ripened cheese.</title>
        <authorList>
            <consortium name="US DOE Joint Genome Institute (JGI-PGF)"/>
            <person name="Walter F."/>
            <person name="Albersmeier A."/>
            <person name="Kalinowski J."/>
            <person name="Ruckert C."/>
        </authorList>
    </citation>
    <scope>NUCLEOTIDE SEQUENCE</scope>
    <source>
        <strain evidence="7">CGMCC 4.7308</strain>
    </source>
</reference>
<dbReference type="GO" id="GO:0005829">
    <property type="term" value="C:cytosol"/>
    <property type="evidence" value="ECO:0007669"/>
    <property type="project" value="TreeGrafter"/>
</dbReference>
<comment type="caution">
    <text evidence="7">The sequence shown here is derived from an EMBL/GenBank/DDBJ whole genome shotgun (WGS) entry which is preliminary data.</text>
</comment>
<dbReference type="InterPro" id="IPR000212">
    <property type="entry name" value="DNA_helicase_UvrD/REP"/>
</dbReference>
<evidence type="ECO:0000256" key="5">
    <source>
        <dbReference type="PROSITE-ProRule" id="PRU00560"/>
    </source>
</evidence>
<evidence type="ECO:0000256" key="4">
    <source>
        <dbReference type="ARBA" id="ARBA00022840"/>
    </source>
</evidence>
<feature type="domain" description="UvrD-like helicase ATP-binding" evidence="6">
    <location>
        <begin position="193"/>
        <end position="617"/>
    </location>
</feature>
<dbReference type="InterPro" id="IPR014016">
    <property type="entry name" value="UvrD-like_ATP-bd"/>
</dbReference>
<accession>A0A917SR31</accession>
<name>A0A917SR31_9ACTN</name>
<dbReference type="InterPro" id="IPR027417">
    <property type="entry name" value="P-loop_NTPase"/>
</dbReference>
<proteinExistence type="predicted"/>
<dbReference type="Pfam" id="PF13245">
    <property type="entry name" value="AAA_19"/>
    <property type="match status" value="1"/>
</dbReference>
<keyword evidence="2 5" id="KW-0378">Hydrolase</keyword>
<evidence type="ECO:0000259" key="6">
    <source>
        <dbReference type="PROSITE" id="PS51198"/>
    </source>
</evidence>
<dbReference type="GO" id="GO:0043138">
    <property type="term" value="F:3'-5' DNA helicase activity"/>
    <property type="evidence" value="ECO:0007669"/>
    <property type="project" value="TreeGrafter"/>
</dbReference>
<dbReference type="RefSeq" id="WP_229673909.1">
    <property type="nucleotide sequence ID" value="NZ_BMNA01000002.1"/>
</dbReference>
<dbReference type="PANTHER" id="PTHR11070:SF45">
    <property type="entry name" value="DNA 3'-5' HELICASE"/>
    <property type="match status" value="1"/>
</dbReference>
<evidence type="ECO:0000256" key="2">
    <source>
        <dbReference type="ARBA" id="ARBA00022801"/>
    </source>
</evidence>
<keyword evidence="1 5" id="KW-0547">Nucleotide-binding</keyword>
<sequence length="766" mass="82707">MITLSDRDLREEQQFVSTLYRRLDQMRDQTTSLRDAYLRDSDGTPGGRVQRDIAYAHHAATLQSLVLAEDRLCFGRLDTAAGESVHIGRLGIFEEGPGDRQLLMDWRAPSARPFYVATAADPLGLVRRRHLRVRRRVVGAVTDEYLDVRPELLARLGVETADVARADSPAGESALLAALNAPRTGRMADIVETIQGEQDAIIRADRSGVLVVQGGPGTGKTAVALHRVAYLLYNHRDQLANRGVLIIGPNRTFLEYIGQVLPSLGENAVVLSTLGELVPGVRAEAVDEPEVAAVKGRAQMAGVIANAVLDRQRMPRVPVPVPSAQGRLELSPELLARAQRRAWGGRAPHNRARASFLRVVFNDLARQVAARHRRGLGAELPWTAEDAADTVTALREDEAVHRALAPLWPLLTPAALLRDLLSDPRRLAFAAPDLQERQRAALLRPASAPFTVSDVPLLDEAAELLGPLPADRGPGPADDGAARDYAETVLDMLAGEEAHEDAEAAGDTASDGTGGIVDAATLLALQADRVALTSTAERAATDREWTYGHVVVDEAQELSPMAWRAVMRRCPLRSMTLVGDTAQASDPAAARSWARALRPHVGDRWRLAELTVNYRTPGEISDLAERVLRRIDPGLRAPTAVRRTGVRPWFRRVPAEKLTAVAAQSAAEELAQSAEGRLAVLVPPGLRAAAAAAVAAGLDRAARERVDVLTVAEAKGLEFDVVLLVDPDAIERGSRRGRSDVYVAITRATQRLGVLHSGPTPAWAAD</sequence>
<gene>
    <name evidence="7" type="ORF">GCM10011594_10690</name>
</gene>
<evidence type="ECO:0000256" key="3">
    <source>
        <dbReference type="ARBA" id="ARBA00022806"/>
    </source>
</evidence>
<dbReference type="Pfam" id="PF13538">
    <property type="entry name" value="UvrD_C_2"/>
    <property type="match status" value="1"/>
</dbReference>
<dbReference type="InterPro" id="IPR027785">
    <property type="entry name" value="UvrD-like_helicase_C"/>
</dbReference>